<comment type="caution">
    <text evidence="1">The sequence shown here is derived from an EMBL/GenBank/DDBJ whole genome shotgun (WGS) entry which is preliminary data.</text>
</comment>
<keyword evidence="2" id="KW-1185">Reference proteome</keyword>
<dbReference type="AlphaFoldDB" id="A0ABD0J4U2"/>
<dbReference type="Proteomes" id="UP001519460">
    <property type="component" value="Unassembled WGS sequence"/>
</dbReference>
<protein>
    <submittedName>
        <fullName evidence="1">Uncharacterized protein</fullName>
    </submittedName>
</protein>
<name>A0ABD0J4U2_9CAEN</name>
<evidence type="ECO:0000313" key="2">
    <source>
        <dbReference type="Proteomes" id="UP001519460"/>
    </source>
</evidence>
<proteinExistence type="predicted"/>
<organism evidence="1 2">
    <name type="scientific">Batillaria attramentaria</name>
    <dbReference type="NCBI Taxonomy" id="370345"/>
    <lineage>
        <taxon>Eukaryota</taxon>
        <taxon>Metazoa</taxon>
        <taxon>Spiralia</taxon>
        <taxon>Lophotrochozoa</taxon>
        <taxon>Mollusca</taxon>
        <taxon>Gastropoda</taxon>
        <taxon>Caenogastropoda</taxon>
        <taxon>Sorbeoconcha</taxon>
        <taxon>Cerithioidea</taxon>
        <taxon>Batillariidae</taxon>
        <taxon>Batillaria</taxon>
    </lineage>
</organism>
<evidence type="ECO:0000313" key="1">
    <source>
        <dbReference type="EMBL" id="KAK7460713.1"/>
    </source>
</evidence>
<gene>
    <name evidence="1" type="ORF">BaRGS_00038859</name>
</gene>
<dbReference type="EMBL" id="JACVVK020000648">
    <property type="protein sequence ID" value="KAK7460713.1"/>
    <property type="molecule type" value="Genomic_DNA"/>
</dbReference>
<accession>A0ABD0J4U2</accession>
<feature type="non-terminal residue" evidence="1">
    <location>
        <position position="1"/>
    </location>
</feature>
<sequence length="82" mass="9020">SGECDSVGPANETGMMEQYTYYCTWSENVVTVRVEAEEDALNLTVTGADLDKVVLLTDVHGQEHFGGTFQSGEPRAWKTISF</sequence>
<reference evidence="1 2" key="1">
    <citation type="journal article" date="2023" name="Sci. Data">
        <title>Genome assembly of the Korean intertidal mud-creeper Batillaria attramentaria.</title>
        <authorList>
            <person name="Patra A.K."/>
            <person name="Ho P.T."/>
            <person name="Jun S."/>
            <person name="Lee S.J."/>
            <person name="Kim Y."/>
            <person name="Won Y.J."/>
        </authorList>
    </citation>
    <scope>NUCLEOTIDE SEQUENCE [LARGE SCALE GENOMIC DNA]</scope>
    <source>
        <strain evidence="1">Wonlab-2016</strain>
    </source>
</reference>